<dbReference type="Pfam" id="PF20181">
    <property type="entry name" value="DUF6544"/>
    <property type="match status" value="1"/>
</dbReference>
<accession>A0ABX7P8X1</accession>
<proteinExistence type="predicted"/>
<dbReference type="Proteomes" id="UP000662747">
    <property type="component" value="Chromosome"/>
</dbReference>
<dbReference type="EMBL" id="CP071090">
    <property type="protein sequence ID" value="QSQ26865.1"/>
    <property type="molecule type" value="Genomic_DNA"/>
</dbReference>
<feature type="region of interest" description="Disordered" evidence="1">
    <location>
        <begin position="1"/>
        <end position="21"/>
    </location>
</feature>
<sequence>MDGALTELPPPTPSLSRDEDAVARRLVDTPPRGSFRPELVEGLPPPARDWLMHAIAVGTPLWRTTRLLMHGSIKVGERWLPFEAMQIHAPGKGMLWKARARMMGLPIVGHDLYAEGRGEMRWKMLGLVPVARGEGPDIDRSTRGRLAAETAVMVPTWLVGPHVTWTGEGPRAAVAHFTIDGEPFDIRLQLGDGGALRGVSFLRWGAPLPGDAFGLHPFGCEVQEEQTVAGLTVPRRMRAGWFFGGPRFESEGEFFRATVDSLRPL</sequence>
<dbReference type="RefSeq" id="WP_206728407.1">
    <property type="nucleotide sequence ID" value="NZ_CP071090.1"/>
</dbReference>
<evidence type="ECO:0000313" key="3">
    <source>
        <dbReference type="Proteomes" id="UP000662747"/>
    </source>
</evidence>
<dbReference type="InterPro" id="IPR046674">
    <property type="entry name" value="DUF6544"/>
</dbReference>
<reference evidence="2 3" key="1">
    <citation type="submission" date="2021-02" db="EMBL/GenBank/DDBJ databases">
        <title>De Novo genome assembly of isolated myxobacteria.</title>
        <authorList>
            <person name="Stevens D.C."/>
        </authorList>
    </citation>
    <scope>NUCLEOTIDE SEQUENCE [LARGE SCALE GENOMIC DNA]</scope>
    <source>
        <strain evidence="3">SCPEA02</strain>
    </source>
</reference>
<evidence type="ECO:0008006" key="4">
    <source>
        <dbReference type="Google" id="ProtNLM"/>
    </source>
</evidence>
<gene>
    <name evidence="2" type="ORF">JY651_18960</name>
</gene>
<protein>
    <recommendedName>
        <fullName evidence="4">DUF4166 domain-containing protein</fullName>
    </recommendedName>
</protein>
<evidence type="ECO:0000313" key="2">
    <source>
        <dbReference type="EMBL" id="QSQ26865.1"/>
    </source>
</evidence>
<evidence type="ECO:0000256" key="1">
    <source>
        <dbReference type="SAM" id="MobiDB-lite"/>
    </source>
</evidence>
<name>A0ABX7P8X1_9BACT</name>
<organism evidence="2 3">
    <name type="scientific">Pyxidicoccus parkwayensis</name>
    <dbReference type="NCBI Taxonomy" id="2813578"/>
    <lineage>
        <taxon>Bacteria</taxon>
        <taxon>Pseudomonadati</taxon>
        <taxon>Myxococcota</taxon>
        <taxon>Myxococcia</taxon>
        <taxon>Myxococcales</taxon>
        <taxon>Cystobacterineae</taxon>
        <taxon>Myxococcaceae</taxon>
        <taxon>Pyxidicoccus</taxon>
    </lineage>
</organism>
<keyword evidence="3" id="KW-1185">Reference proteome</keyword>